<organism evidence="4 5">
    <name type="scientific">Patiria miniata</name>
    <name type="common">Bat star</name>
    <name type="synonym">Asterina miniata</name>
    <dbReference type="NCBI Taxonomy" id="46514"/>
    <lineage>
        <taxon>Eukaryota</taxon>
        <taxon>Metazoa</taxon>
        <taxon>Echinodermata</taxon>
        <taxon>Eleutherozoa</taxon>
        <taxon>Asterozoa</taxon>
        <taxon>Asteroidea</taxon>
        <taxon>Valvatacea</taxon>
        <taxon>Valvatida</taxon>
        <taxon>Asterinidae</taxon>
        <taxon>Patiria</taxon>
    </lineage>
</organism>
<dbReference type="Proteomes" id="UP000887568">
    <property type="component" value="Unplaced"/>
</dbReference>
<dbReference type="Pfam" id="PF01165">
    <property type="entry name" value="Ribosomal_S21"/>
    <property type="match status" value="1"/>
</dbReference>
<dbReference type="RefSeq" id="XP_038053467.1">
    <property type="nucleotide sequence ID" value="XM_038197539.1"/>
</dbReference>
<evidence type="ECO:0000256" key="2">
    <source>
        <dbReference type="ARBA" id="ARBA00022980"/>
    </source>
</evidence>
<comment type="similarity">
    <text evidence="1">Belongs to the bacterial ribosomal protein bS21 family.</text>
</comment>
<dbReference type="InterPro" id="IPR038380">
    <property type="entry name" value="Ribosomal_bS21_sf"/>
</dbReference>
<dbReference type="GO" id="GO:0006412">
    <property type="term" value="P:translation"/>
    <property type="evidence" value="ECO:0007669"/>
    <property type="project" value="InterPro"/>
</dbReference>
<keyword evidence="3" id="KW-0687">Ribonucleoprotein</keyword>
<evidence type="ECO:0000313" key="5">
    <source>
        <dbReference type="Proteomes" id="UP000887568"/>
    </source>
</evidence>
<proteinExistence type="inferred from homology"/>
<reference evidence="4" key="1">
    <citation type="submission" date="2022-11" db="UniProtKB">
        <authorList>
            <consortium name="EnsemblMetazoa"/>
        </authorList>
    </citation>
    <scope>IDENTIFICATION</scope>
</reference>
<sequence>MSKHLRFIARTVFVKNSDVDGAYRTLNNSLNKEGVIEDIRRRRYYEKPFQKRKRTQYETMQRIYNQEMNRRIAFLMRKNRTPGWPV</sequence>
<dbReference type="GO" id="GO:0003735">
    <property type="term" value="F:structural constituent of ribosome"/>
    <property type="evidence" value="ECO:0007669"/>
    <property type="project" value="InterPro"/>
</dbReference>
<keyword evidence="2" id="KW-0689">Ribosomal protein</keyword>
<dbReference type="NCBIfam" id="TIGR00030">
    <property type="entry name" value="S21p"/>
    <property type="match status" value="1"/>
</dbReference>
<accession>A0A913ZP01</accession>
<dbReference type="PANTHER" id="PTHR21109:SF0">
    <property type="entry name" value="SMALL RIBOSOMAL SUBUNIT PROTEIN BS21M"/>
    <property type="match status" value="1"/>
</dbReference>
<protein>
    <recommendedName>
        <fullName evidence="6">Mitochondrial ribosomal protein S21</fullName>
    </recommendedName>
</protein>
<dbReference type="OrthoDB" id="2501249at2759"/>
<dbReference type="AlphaFoldDB" id="A0A913ZP01"/>
<evidence type="ECO:0000256" key="1">
    <source>
        <dbReference type="ARBA" id="ARBA00006640"/>
    </source>
</evidence>
<name>A0A913ZP01_PATMI</name>
<dbReference type="EnsemblMetazoa" id="XM_038197539.1">
    <property type="protein sequence ID" value="XP_038053467.1"/>
    <property type="gene ID" value="LOC119725925"/>
</dbReference>
<dbReference type="GO" id="GO:0005840">
    <property type="term" value="C:ribosome"/>
    <property type="evidence" value="ECO:0007669"/>
    <property type="project" value="UniProtKB-KW"/>
</dbReference>
<dbReference type="GO" id="GO:1990904">
    <property type="term" value="C:ribonucleoprotein complex"/>
    <property type="evidence" value="ECO:0007669"/>
    <property type="project" value="UniProtKB-KW"/>
</dbReference>
<dbReference type="GeneID" id="119725925"/>
<dbReference type="OMA" id="MRHAQFL"/>
<dbReference type="InterPro" id="IPR001911">
    <property type="entry name" value="Ribosomal_bS21"/>
</dbReference>
<evidence type="ECO:0008006" key="6">
    <source>
        <dbReference type="Google" id="ProtNLM"/>
    </source>
</evidence>
<dbReference type="PANTHER" id="PTHR21109">
    <property type="entry name" value="MITOCHONDRIAL 28S RIBOSOMAL PROTEIN S21"/>
    <property type="match status" value="1"/>
</dbReference>
<evidence type="ECO:0000313" key="4">
    <source>
        <dbReference type="EnsemblMetazoa" id="XP_038053467.1"/>
    </source>
</evidence>
<dbReference type="Gene3D" id="1.20.5.1150">
    <property type="entry name" value="Ribosomal protein S8"/>
    <property type="match status" value="1"/>
</dbReference>
<keyword evidence="5" id="KW-1185">Reference proteome</keyword>
<evidence type="ECO:0000256" key="3">
    <source>
        <dbReference type="ARBA" id="ARBA00023274"/>
    </source>
</evidence>